<comment type="caution">
    <text evidence="2">The sequence shown here is derived from an EMBL/GenBank/DDBJ whole genome shotgun (WGS) entry which is preliminary data.</text>
</comment>
<evidence type="ECO:0000313" key="3">
    <source>
        <dbReference type="Proteomes" id="UP000807769"/>
    </source>
</evidence>
<evidence type="ECO:0000313" key="2">
    <source>
        <dbReference type="EMBL" id="KAG1812506.1"/>
    </source>
</evidence>
<dbReference type="GeneID" id="64637260"/>
<dbReference type="EMBL" id="JABBWG010000026">
    <property type="protein sequence ID" value="KAG1812506.1"/>
    <property type="molecule type" value="Genomic_DNA"/>
</dbReference>
<keyword evidence="3" id="KW-1185">Reference proteome</keyword>
<evidence type="ECO:0000256" key="1">
    <source>
        <dbReference type="SAM" id="Phobius"/>
    </source>
</evidence>
<dbReference type="AlphaFoldDB" id="A0A9P7E6G5"/>
<keyword evidence="1" id="KW-1133">Transmembrane helix</keyword>
<keyword evidence="1" id="KW-0472">Membrane</keyword>
<protein>
    <submittedName>
        <fullName evidence="2">Uncharacterized protein</fullName>
    </submittedName>
</protein>
<feature type="transmembrane region" description="Helical" evidence="1">
    <location>
        <begin position="50"/>
        <end position="72"/>
    </location>
</feature>
<proteinExistence type="predicted"/>
<name>A0A9P7E6G5_9AGAM</name>
<organism evidence="2 3">
    <name type="scientific">Suillus subaureus</name>
    <dbReference type="NCBI Taxonomy" id="48587"/>
    <lineage>
        <taxon>Eukaryota</taxon>
        <taxon>Fungi</taxon>
        <taxon>Dikarya</taxon>
        <taxon>Basidiomycota</taxon>
        <taxon>Agaricomycotina</taxon>
        <taxon>Agaricomycetes</taxon>
        <taxon>Agaricomycetidae</taxon>
        <taxon>Boletales</taxon>
        <taxon>Suillineae</taxon>
        <taxon>Suillaceae</taxon>
        <taxon>Suillus</taxon>
    </lineage>
</organism>
<accession>A0A9P7E6G5</accession>
<gene>
    <name evidence="2" type="ORF">BJ212DRAFT_453983</name>
</gene>
<sequence length="120" mass="13076">MISDAVGRPVGNNVPTAIALVLASFSLYCIIMFSTHLFASGLHRIQVHIVVFTATLCVHSSHVLFFVVRLYLGFTSLTQAPRTPFIPMTGKQTHCLISYLGFHSLASRIVAVNSIFATPV</sequence>
<keyword evidence="1" id="KW-0812">Transmembrane</keyword>
<dbReference type="RefSeq" id="XP_041190651.1">
    <property type="nucleotide sequence ID" value="XM_041343244.1"/>
</dbReference>
<dbReference type="Proteomes" id="UP000807769">
    <property type="component" value="Unassembled WGS sequence"/>
</dbReference>
<feature type="transmembrane region" description="Helical" evidence="1">
    <location>
        <begin position="17"/>
        <end position="38"/>
    </location>
</feature>
<reference evidence="2" key="1">
    <citation type="journal article" date="2020" name="New Phytol.">
        <title>Comparative genomics reveals dynamic genome evolution in host specialist ectomycorrhizal fungi.</title>
        <authorList>
            <person name="Lofgren L.A."/>
            <person name="Nguyen N.H."/>
            <person name="Vilgalys R."/>
            <person name="Ruytinx J."/>
            <person name="Liao H.L."/>
            <person name="Branco S."/>
            <person name="Kuo A."/>
            <person name="LaButti K."/>
            <person name="Lipzen A."/>
            <person name="Andreopoulos W."/>
            <person name="Pangilinan J."/>
            <person name="Riley R."/>
            <person name="Hundley H."/>
            <person name="Na H."/>
            <person name="Barry K."/>
            <person name="Grigoriev I.V."/>
            <person name="Stajich J.E."/>
            <person name="Kennedy P.G."/>
        </authorList>
    </citation>
    <scope>NUCLEOTIDE SEQUENCE</scope>
    <source>
        <strain evidence="2">MN1</strain>
    </source>
</reference>